<dbReference type="Pfam" id="PF02321">
    <property type="entry name" value="OEP"/>
    <property type="match status" value="2"/>
</dbReference>
<comment type="subcellular location">
    <subcellularLocation>
        <location evidence="1">Cell outer membrane</location>
    </subcellularLocation>
</comment>
<evidence type="ECO:0000256" key="8">
    <source>
        <dbReference type="SAM" id="SignalP"/>
    </source>
</evidence>
<keyword evidence="8" id="KW-0732">Signal</keyword>
<dbReference type="eggNOG" id="COG1538">
    <property type="taxonomic scope" value="Bacteria"/>
</dbReference>
<evidence type="ECO:0000256" key="1">
    <source>
        <dbReference type="ARBA" id="ARBA00004442"/>
    </source>
</evidence>
<feature type="chain" id="PRO_5001797701" evidence="8">
    <location>
        <begin position="25"/>
        <end position="454"/>
    </location>
</feature>
<dbReference type="Proteomes" id="UP000028607">
    <property type="component" value="Unassembled WGS sequence"/>
</dbReference>
<evidence type="ECO:0000256" key="4">
    <source>
        <dbReference type="ARBA" id="ARBA00022452"/>
    </source>
</evidence>
<dbReference type="OrthoDB" id="9789368at2"/>
<evidence type="ECO:0000256" key="6">
    <source>
        <dbReference type="ARBA" id="ARBA00023136"/>
    </source>
</evidence>
<reference evidence="9 10" key="2">
    <citation type="journal article" date="2015" name="Antonie Van Leeuwenhoek">
        <title>Thioclava indica sp. nov., isolated from surface seawater of the Indian Ocean.</title>
        <authorList>
            <person name="Liu Y."/>
            <person name="Lai Q."/>
            <person name="Du J."/>
            <person name="Xu H."/>
            <person name="Jiang L."/>
            <person name="Shao Z."/>
        </authorList>
    </citation>
    <scope>NUCLEOTIDE SEQUENCE [LARGE SCALE GENOMIC DNA]</scope>
    <source>
        <strain evidence="9 10">13D2W-2</strain>
    </source>
</reference>
<evidence type="ECO:0000256" key="2">
    <source>
        <dbReference type="ARBA" id="ARBA00007613"/>
    </source>
</evidence>
<dbReference type="InterPro" id="IPR003423">
    <property type="entry name" value="OMP_efflux"/>
</dbReference>
<name>A0A085TZH4_9RHOB</name>
<keyword evidence="3" id="KW-0813">Transport</keyword>
<comment type="caution">
    <text evidence="9">The sequence shown here is derived from an EMBL/GenBank/DDBJ whole genome shotgun (WGS) entry which is preliminary data.</text>
</comment>
<evidence type="ECO:0000256" key="3">
    <source>
        <dbReference type="ARBA" id="ARBA00022448"/>
    </source>
</evidence>
<comment type="similarity">
    <text evidence="2">Belongs to the outer membrane factor (OMF) (TC 1.B.17) family.</text>
</comment>
<evidence type="ECO:0000313" key="10">
    <source>
        <dbReference type="Proteomes" id="UP000028607"/>
    </source>
</evidence>
<gene>
    <name evidence="9" type="ORF">DW2_05810</name>
</gene>
<dbReference type="SUPFAM" id="SSF56954">
    <property type="entry name" value="Outer membrane efflux proteins (OEP)"/>
    <property type="match status" value="1"/>
</dbReference>
<dbReference type="STRING" id="1317124.DW2_05810"/>
<dbReference type="GO" id="GO:0015288">
    <property type="term" value="F:porin activity"/>
    <property type="evidence" value="ECO:0007669"/>
    <property type="project" value="TreeGrafter"/>
</dbReference>
<evidence type="ECO:0000256" key="5">
    <source>
        <dbReference type="ARBA" id="ARBA00022692"/>
    </source>
</evidence>
<dbReference type="GO" id="GO:0015562">
    <property type="term" value="F:efflux transmembrane transporter activity"/>
    <property type="evidence" value="ECO:0007669"/>
    <property type="project" value="InterPro"/>
</dbReference>
<dbReference type="AlphaFoldDB" id="A0A085TZH4"/>
<protein>
    <submittedName>
        <fullName evidence="9">TolC family type I secretion outer membrane protein</fullName>
    </submittedName>
</protein>
<keyword evidence="7" id="KW-0998">Cell outer membrane</keyword>
<dbReference type="PANTHER" id="PTHR30026:SF22">
    <property type="entry name" value="OUTER MEMBRANE EFFLUX PROTEIN"/>
    <property type="match status" value="1"/>
</dbReference>
<dbReference type="PANTHER" id="PTHR30026">
    <property type="entry name" value="OUTER MEMBRANE PROTEIN TOLC"/>
    <property type="match status" value="1"/>
</dbReference>
<sequence>MLRKNLRLTIVAVATLLTPVAAGAETLADALVSAYRNSHLLEQNRATLRAADEDVAQAVAKLRPVLQWTAEYEYQDSDQLANSTRTASATLGASMTLFDFGRNKLNIEMKKESVLATREGLRSVEQNVLLATIQAYSDVKSASEQIAINQNSVRVLGEEFKAANDRFDVGEVTKTDVSLSQAQLASARASLAAAQGKLRAAREAYKAATGHYPGALAAFPKAPALPKTIEAARAIALRNHPGVKQLQHTVAVYDLGVDYAKANRMPTISGSLGLKNAEGGVESTSAKIQLNQTLYSGGALISGQRQAIANDQAARAQLSQAGVTVAQNVANAWSAIEIAKAQISAYDQQVQAARTAYQGVKEEALLGARTTLDVLSAEQDLLDAQAGRIDAAATLQVAYYQLLSAMGLLTVDNLKLGIPTYDPAAYYNAVHNAPITLSPQGKRLDRVLEAMGKK</sequence>
<proteinExistence type="inferred from homology"/>
<dbReference type="InterPro" id="IPR010130">
    <property type="entry name" value="T1SS_OMP_TolC"/>
</dbReference>
<keyword evidence="10" id="KW-1185">Reference proteome</keyword>
<dbReference type="PATRIC" id="fig|1317124.6.peg.1185"/>
<reference evidence="10" key="1">
    <citation type="submission" date="2013-04" db="EMBL/GenBank/DDBJ databases">
        <title>Thioclava sp. 13D2W-2 Genome Sequencing.</title>
        <authorList>
            <person name="Lai Q."/>
            <person name="Li G."/>
            <person name="Shao Z."/>
        </authorList>
    </citation>
    <scope>NUCLEOTIDE SEQUENCE [LARGE SCALE GENOMIC DNA]</scope>
    <source>
        <strain evidence="10">13D2W-2</strain>
    </source>
</reference>
<keyword evidence="4" id="KW-1134">Transmembrane beta strand</keyword>
<dbReference type="GO" id="GO:0009279">
    <property type="term" value="C:cell outer membrane"/>
    <property type="evidence" value="ECO:0007669"/>
    <property type="project" value="UniProtKB-SubCell"/>
</dbReference>
<evidence type="ECO:0000256" key="7">
    <source>
        <dbReference type="ARBA" id="ARBA00023237"/>
    </source>
</evidence>
<keyword evidence="6" id="KW-0472">Membrane</keyword>
<dbReference type="InterPro" id="IPR051906">
    <property type="entry name" value="TolC-like"/>
</dbReference>
<dbReference type="GO" id="GO:1990281">
    <property type="term" value="C:efflux pump complex"/>
    <property type="evidence" value="ECO:0007669"/>
    <property type="project" value="TreeGrafter"/>
</dbReference>
<dbReference type="NCBIfam" id="TIGR01844">
    <property type="entry name" value="type_I_sec_TolC"/>
    <property type="match status" value="1"/>
</dbReference>
<dbReference type="RefSeq" id="WP_038144395.1">
    <property type="nucleotide sequence ID" value="NZ_AQRC01000003.1"/>
</dbReference>
<organism evidence="9 10">
    <name type="scientific">Thioclava atlantica</name>
    <dbReference type="NCBI Taxonomy" id="1317124"/>
    <lineage>
        <taxon>Bacteria</taxon>
        <taxon>Pseudomonadati</taxon>
        <taxon>Pseudomonadota</taxon>
        <taxon>Alphaproteobacteria</taxon>
        <taxon>Rhodobacterales</taxon>
        <taxon>Paracoccaceae</taxon>
        <taxon>Thioclava</taxon>
    </lineage>
</organism>
<feature type="signal peptide" evidence="8">
    <location>
        <begin position="1"/>
        <end position="24"/>
    </location>
</feature>
<evidence type="ECO:0000313" key="9">
    <source>
        <dbReference type="EMBL" id="KFE36121.1"/>
    </source>
</evidence>
<dbReference type="EMBL" id="AQRC01000003">
    <property type="protein sequence ID" value="KFE36121.1"/>
    <property type="molecule type" value="Genomic_DNA"/>
</dbReference>
<dbReference type="Gene3D" id="1.20.1600.10">
    <property type="entry name" value="Outer membrane efflux proteins (OEP)"/>
    <property type="match status" value="1"/>
</dbReference>
<accession>A0A085TZH4</accession>
<keyword evidence="5" id="KW-0812">Transmembrane</keyword>